<reference evidence="8 9" key="1">
    <citation type="journal article" date="2018" name="Nat. Ecol. Evol.">
        <title>Pezizomycetes genomes reveal the molecular basis of ectomycorrhizal truffle lifestyle.</title>
        <authorList>
            <person name="Murat C."/>
            <person name="Payen T."/>
            <person name="Noel B."/>
            <person name="Kuo A."/>
            <person name="Morin E."/>
            <person name="Chen J."/>
            <person name="Kohler A."/>
            <person name="Krizsan K."/>
            <person name="Balestrini R."/>
            <person name="Da Silva C."/>
            <person name="Montanini B."/>
            <person name="Hainaut M."/>
            <person name="Levati E."/>
            <person name="Barry K.W."/>
            <person name="Belfiori B."/>
            <person name="Cichocki N."/>
            <person name="Clum A."/>
            <person name="Dockter R.B."/>
            <person name="Fauchery L."/>
            <person name="Guy J."/>
            <person name="Iotti M."/>
            <person name="Le Tacon F."/>
            <person name="Lindquist E.A."/>
            <person name="Lipzen A."/>
            <person name="Malagnac F."/>
            <person name="Mello A."/>
            <person name="Molinier V."/>
            <person name="Miyauchi S."/>
            <person name="Poulain J."/>
            <person name="Riccioni C."/>
            <person name="Rubini A."/>
            <person name="Sitrit Y."/>
            <person name="Splivallo R."/>
            <person name="Traeger S."/>
            <person name="Wang M."/>
            <person name="Zifcakova L."/>
            <person name="Wipf D."/>
            <person name="Zambonelli A."/>
            <person name="Paolocci F."/>
            <person name="Nowrousian M."/>
            <person name="Ottonello S."/>
            <person name="Baldrian P."/>
            <person name="Spatafora J.W."/>
            <person name="Henrissat B."/>
            <person name="Nagy L.G."/>
            <person name="Aury J.M."/>
            <person name="Wincker P."/>
            <person name="Grigoriev I.V."/>
            <person name="Bonfante P."/>
            <person name="Martin F.M."/>
        </authorList>
    </citation>
    <scope>NUCLEOTIDE SEQUENCE [LARGE SCALE GENOMIC DNA]</scope>
    <source>
        <strain evidence="8 9">120613-1</strain>
    </source>
</reference>
<dbReference type="PANTHER" id="PTHR24349">
    <property type="entry name" value="SERINE/THREONINE-PROTEIN KINASE"/>
    <property type="match status" value="1"/>
</dbReference>
<evidence type="ECO:0000256" key="3">
    <source>
        <dbReference type="ARBA" id="ARBA00022741"/>
    </source>
</evidence>
<feature type="domain" description="Protein kinase" evidence="7">
    <location>
        <begin position="42"/>
        <end position="305"/>
    </location>
</feature>
<proteinExistence type="predicted"/>
<organism evidence="8 9">
    <name type="scientific">Choiromyces venosus 120613-1</name>
    <dbReference type="NCBI Taxonomy" id="1336337"/>
    <lineage>
        <taxon>Eukaryota</taxon>
        <taxon>Fungi</taxon>
        <taxon>Dikarya</taxon>
        <taxon>Ascomycota</taxon>
        <taxon>Pezizomycotina</taxon>
        <taxon>Pezizomycetes</taxon>
        <taxon>Pezizales</taxon>
        <taxon>Tuberaceae</taxon>
        <taxon>Choiromyces</taxon>
    </lineage>
</organism>
<dbReference type="InterPro" id="IPR008271">
    <property type="entry name" value="Ser/Thr_kinase_AS"/>
</dbReference>
<keyword evidence="3" id="KW-0547">Nucleotide-binding</keyword>
<dbReference type="GO" id="GO:0005524">
    <property type="term" value="F:ATP binding"/>
    <property type="evidence" value="ECO:0007669"/>
    <property type="project" value="UniProtKB-KW"/>
</dbReference>
<dbReference type="OrthoDB" id="10252171at2759"/>
<name>A0A3N4JQG6_9PEZI</name>
<feature type="region of interest" description="Disordered" evidence="6">
    <location>
        <begin position="1"/>
        <end position="38"/>
    </location>
</feature>
<keyword evidence="1" id="KW-0723">Serine/threonine-protein kinase</keyword>
<dbReference type="InterPro" id="IPR050205">
    <property type="entry name" value="CDPK_Ser/Thr_kinases"/>
</dbReference>
<evidence type="ECO:0000313" key="9">
    <source>
        <dbReference type="Proteomes" id="UP000276215"/>
    </source>
</evidence>
<dbReference type="PROSITE" id="PS50011">
    <property type="entry name" value="PROTEIN_KINASE_DOM"/>
    <property type="match status" value="1"/>
</dbReference>
<feature type="non-terminal residue" evidence="8">
    <location>
        <position position="316"/>
    </location>
</feature>
<evidence type="ECO:0000259" key="7">
    <source>
        <dbReference type="PROSITE" id="PS50011"/>
    </source>
</evidence>
<evidence type="ECO:0000256" key="4">
    <source>
        <dbReference type="ARBA" id="ARBA00022777"/>
    </source>
</evidence>
<evidence type="ECO:0000313" key="8">
    <source>
        <dbReference type="EMBL" id="RPB00560.1"/>
    </source>
</evidence>
<keyword evidence="4 8" id="KW-0418">Kinase</keyword>
<keyword evidence="9" id="KW-1185">Reference proteome</keyword>
<dbReference type="STRING" id="1336337.A0A3N4JQG6"/>
<dbReference type="InterPro" id="IPR000719">
    <property type="entry name" value="Prot_kinase_dom"/>
</dbReference>
<dbReference type="SUPFAM" id="SSF56112">
    <property type="entry name" value="Protein kinase-like (PK-like)"/>
    <property type="match status" value="1"/>
</dbReference>
<protein>
    <submittedName>
        <fullName evidence="8">Kinase-like protein</fullName>
    </submittedName>
</protein>
<accession>A0A3N4JQG6</accession>
<dbReference type="InterPro" id="IPR011009">
    <property type="entry name" value="Kinase-like_dom_sf"/>
</dbReference>
<dbReference type="Pfam" id="PF00069">
    <property type="entry name" value="Pkinase"/>
    <property type="match status" value="1"/>
</dbReference>
<dbReference type="Proteomes" id="UP000276215">
    <property type="component" value="Unassembled WGS sequence"/>
</dbReference>
<keyword evidence="5" id="KW-0067">ATP-binding</keyword>
<evidence type="ECO:0000256" key="6">
    <source>
        <dbReference type="SAM" id="MobiDB-lite"/>
    </source>
</evidence>
<dbReference type="EMBL" id="ML120379">
    <property type="protein sequence ID" value="RPB00560.1"/>
    <property type="molecule type" value="Genomic_DNA"/>
</dbReference>
<gene>
    <name evidence="8" type="ORF">L873DRAFT_1680158</name>
</gene>
<dbReference type="Gene3D" id="3.30.200.20">
    <property type="entry name" value="Phosphorylase Kinase, domain 1"/>
    <property type="match status" value="1"/>
</dbReference>
<evidence type="ECO:0000256" key="5">
    <source>
        <dbReference type="ARBA" id="ARBA00022840"/>
    </source>
</evidence>
<sequence length="316" mass="35766">MNKDQPDLAESYRLETEFSPNHVRHTKHARGSSERSERVEDWSQGEVLGYGAFGVVHKELESKTGRCRAVRMIDKRRLPAQFDYSRELLVIAILAKHKSLFVKFLGWFEDRNTLYITMEYLEKGDLGRYIGKPLEQEAVQKITKQVLEGLDVMHRKGIAHRDLKPENIFVVSMSPVWIKLGDFGISKRIRAQDATSFHTQVSTRVYAAPEVLGVDSNSETSTYTIAVDIWSLGCVIYELLVGARLFPTESGIFYYFFGKWSFPADELKRLSPPISDAGISLIKSMISLEPGDRPTVLSSLGHTWISSLESDSDGDI</sequence>
<dbReference type="PROSITE" id="PS00108">
    <property type="entry name" value="PROTEIN_KINASE_ST"/>
    <property type="match status" value="1"/>
</dbReference>
<feature type="compositionally biased region" description="Basic and acidic residues" evidence="6">
    <location>
        <begin position="1"/>
        <end position="16"/>
    </location>
</feature>
<keyword evidence="2" id="KW-0808">Transferase</keyword>
<dbReference type="SMART" id="SM00220">
    <property type="entry name" value="S_TKc"/>
    <property type="match status" value="1"/>
</dbReference>
<evidence type="ECO:0000256" key="1">
    <source>
        <dbReference type="ARBA" id="ARBA00022527"/>
    </source>
</evidence>
<dbReference type="AlphaFoldDB" id="A0A3N4JQG6"/>
<dbReference type="Gene3D" id="1.10.510.10">
    <property type="entry name" value="Transferase(Phosphotransferase) domain 1"/>
    <property type="match status" value="1"/>
</dbReference>
<evidence type="ECO:0000256" key="2">
    <source>
        <dbReference type="ARBA" id="ARBA00022679"/>
    </source>
</evidence>
<dbReference type="GO" id="GO:0004674">
    <property type="term" value="F:protein serine/threonine kinase activity"/>
    <property type="evidence" value="ECO:0007669"/>
    <property type="project" value="UniProtKB-KW"/>
</dbReference>